<evidence type="ECO:0000256" key="1">
    <source>
        <dbReference type="ARBA" id="ARBA00004141"/>
    </source>
</evidence>
<dbReference type="EMBL" id="JAMBEP010000001">
    <property type="protein sequence ID" value="MCL1633125.1"/>
    <property type="molecule type" value="Genomic_DNA"/>
</dbReference>
<evidence type="ECO:0000256" key="4">
    <source>
        <dbReference type="ARBA" id="ARBA00023136"/>
    </source>
</evidence>
<dbReference type="RefSeq" id="WP_249469844.1">
    <property type="nucleotide sequence ID" value="NZ_JAMBEP010000001.1"/>
</dbReference>
<keyword evidence="4 5" id="KW-0472">Membrane</keyword>
<dbReference type="Pfam" id="PF04193">
    <property type="entry name" value="PQ-loop"/>
    <property type="match status" value="1"/>
</dbReference>
<accession>A0ABT0ME34</accession>
<gene>
    <name evidence="6" type="ORF">M2650_00470</name>
</gene>
<dbReference type="Proteomes" id="UP001431217">
    <property type="component" value="Unassembled WGS sequence"/>
</dbReference>
<sequence length="87" mass="9482">MNPEWLGYVAATLTTLSFVPQAIKTIRSRDTRGISLAMYAVFTVGVAFWFAYGVSLGSWPMIVSNVITFVLASAILIVLLRNKRAAG</sequence>
<organism evidence="6 7">
    <name type="scientific">Luteimonas galliterrae</name>
    <dbReference type="NCBI Taxonomy" id="2940486"/>
    <lineage>
        <taxon>Bacteria</taxon>
        <taxon>Pseudomonadati</taxon>
        <taxon>Pseudomonadota</taxon>
        <taxon>Gammaproteobacteria</taxon>
        <taxon>Lysobacterales</taxon>
        <taxon>Lysobacteraceae</taxon>
        <taxon>Luteimonas</taxon>
    </lineage>
</organism>
<evidence type="ECO:0000313" key="7">
    <source>
        <dbReference type="Proteomes" id="UP001431217"/>
    </source>
</evidence>
<dbReference type="InterPro" id="IPR006603">
    <property type="entry name" value="PQ-loop_rpt"/>
</dbReference>
<evidence type="ECO:0000256" key="3">
    <source>
        <dbReference type="ARBA" id="ARBA00022989"/>
    </source>
</evidence>
<reference evidence="6 7" key="1">
    <citation type="submission" date="2022-05" db="EMBL/GenBank/DDBJ databases">
        <title>Luteimonas sp. SX5, whole genome shotgun sequencing project.</title>
        <authorList>
            <person name="Zhao G."/>
            <person name="Shen L."/>
        </authorList>
    </citation>
    <scope>NUCLEOTIDE SEQUENCE [LARGE SCALE GENOMIC DNA]</scope>
    <source>
        <strain evidence="6 7">SX5</strain>
    </source>
</reference>
<protein>
    <submittedName>
        <fullName evidence="6">SemiSWEET transporter</fullName>
    </submittedName>
</protein>
<feature type="transmembrane region" description="Helical" evidence="5">
    <location>
        <begin position="6"/>
        <end position="23"/>
    </location>
</feature>
<keyword evidence="3 5" id="KW-1133">Transmembrane helix</keyword>
<evidence type="ECO:0000256" key="5">
    <source>
        <dbReference type="SAM" id="Phobius"/>
    </source>
</evidence>
<dbReference type="Gene3D" id="1.20.1280.290">
    <property type="match status" value="1"/>
</dbReference>
<feature type="transmembrane region" description="Helical" evidence="5">
    <location>
        <begin position="58"/>
        <end position="80"/>
    </location>
</feature>
<comment type="caution">
    <text evidence="6">The sequence shown here is derived from an EMBL/GenBank/DDBJ whole genome shotgun (WGS) entry which is preliminary data.</text>
</comment>
<name>A0ABT0ME34_9GAMM</name>
<dbReference type="NCBIfam" id="NF037968">
    <property type="entry name" value="SemiSWEET_2"/>
    <property type="match status" value="1"/>
</dbReference>
<dbReference type="InterPro" id="IPR047662">
    <property type="entry name" value="SemiSWEET"/>
</dbReference>
<keyword evidence="7" id="KW-1185">Reference proteome</keyword>
<comment type="subcellular location">
    <subcellularLocation>
        <location evidence="1">Membrane</location>
        <topology evidence="1">Multi-pass membrane protein</topology>
    </subcellularLocation>
</comment>
<keyword evidence="2 5" id="KW-0812">Transmembrane</keyword>
<evidence type="ECO:0000256" key="2">
    <source>
        <dbReference type="ARBA" id="ARBA00022692"/>
    </source>
</evidence>
<proteinExistence type="predicted"/>
<evidence type="ECO:0000313" key="6">
    <source>
        <dbReference type="EMBL" id="MCL1633125.1"/>
    </source>
</evidence>
<feature type="transmembrane region" description="Helical" evidence="5">
    <location>
        <begin position="35"/>
        <end position="52"/>
    </location>
</feature>